<evidence type="ECO:0000256" key="8">
    <source>
        <dbReference type="ARBA" id="ARBA00038932"/>
    </source>
</evidence>
<dbReference type="GO" id="GO:0005125">
    <property type="term" value="F:cytokine activity"/>
    <property type="evidence" value="ECO:0007669"/>
    <property type="project" value="UniProtKB-KW"/>
</dbReference>
<keyword evidence="14" id="KW-1185">Reference proteome</keyword>
<comment type="catalytic activity">
    <reaction evidence="7">
        <text>L-dopachrome = 5,6-dihydroxyindole-2-carboxylate</text>
        <dbReference type="Rhea" id="RHEA:13041"/>
        <dbReference type="ChEBI" id="CHEBI:16875"/>
        <dbReference type="ChEBI" id="CHEBI:57509"/>
        <dbReference type="EC" id="5.3.3.12"/>
    </reaction>
</comment>
<dbReference type="InterPro" id="IPR014347">
    <property type="entry name" value="Tautomerase/MIF_sf"/>
</dbReference>
<accession>A0A4U5NHW7</accession>
<protein>
    <recommendedName>
        <fullName evidence="12">L-dopachrome isomerase</fullName>
        <ecNumber evidence="9">5.3.2.1</ecNumber>
        <ecNumber evidence="8">5.3.3.12</ecNumber>
    </recommendedName>
    <alternativeName>
        <fullName evidence="10">L-dopachrome tautomerase</fullName>
    </alternativeName>
    <alternativeName>
        <fullName evidence="11">Phenylpyruvate tautomerase</fullName>
    </alternativeName>
</protein>
<sequence length="113" mass="12356">MPLCVINTTTASYSPSLPKEVTEILAKCTGLPVELIMVDINVKKDLYLGSSNEPCAYVFVVASKNIDKEHNQATSELLFPVLTEALGVDKSRMFIQFKTVELENVAIDGHVLG</sequence>
<reference evidence="13 14" key="2">
    <citation type="journal article" date="2019" name="G3 (Bethesda)">
        <title>Hybrid Assembly of the Genome of the Entomopathogenic Nematode Steinernema carpocapsae Identifies the X-Chromosome.</title>
        <authorList>
            <person name="Serra L."/>
            <person name="Macchietto M."/>
            <person name="Macias-Munoz A."/>
            <person name="McGill C.J."/>
            <person name="Rodriguez I.M."/>
            <person name="Rodriguez B."/>
            <person name="Murad R."/>
            <person name="Mortazavi A."/>
        </authorList>
    </citation>
    <scope>NUCLEOTIDE SEQUENCE [LARGE SCALE GENOMIC DNA]</scope>
    <source>
        <strain evidence="13 14">ALL</strain>
    </source>
</reference>
<organism evidence="13 14">
    <name type="scientific">Steinernema carpocapsae</name>
    <name type="common">Entomopathogenic nematode</name>
    <dbReference type="NCBI Taxonomy" id="34508"/>
    <lineage>
        <taxon>Eukaryota</taxon>
        <taxon>Metazoa</taxon>
        <taxon>Ecdysozoa</taxon>
        <taxon>Nematoda</taxon>
        <taxon>Chromadorea</taxon>
        <taxon>Rhabditida</taxon>
        <taxon>Tylenchina</taxon>
        <taxon>Panagrolaimomorpha</taxon>
        <taxon>Strongyloidoidea</taxon>
        <taxon>Steinernematidae</taxon>
        <taxon>Steinernema</taxon>
    </lineage>
</organism>
<dbReference type="Pfam" id="PF01187">
    <property type="entry name" value="MIF"/>
    <property type="match status" value="1"/>
</dbReference>
<dbReference type="SUPFAM" id="SSF55331">
    <property type="entry name" value="Tautomerase/MIF"/>
    <property type="match status" value="1"/>
</dbReference>
<evidence type="ECO:0000256" key="1">
    <source>
        <dbReference type="ARBA" id="ARBA00004613"/>
    </source>
</evidence>
<dbReference type="STRING" id="34508.A0A4U5NHW7"/>
<dbReference type="GO" id="GO:0005615">
    <property type="term" value="C:extracellular space"/>
    <property type="evidence" value="ECO:0007669"/>
    <property type="project" value="UniProtKB-KW"/>
</dbReference>
<comment type="caution">
    <text evidence="13">The sequence shown here is derived from an EMBL/GenBank/DDBJ whole genome shotgun (WGS) entry which is preliminary data.</text>
</comment>
<dbReference type="GO" id="GO:0050178">
    <property type="term" value="F:phenylpyruvate tautomerase activity"/>
    <property type="evidence" value="ECO:0007669"/>
    <property type="project" value="UniProtKB-EC"/>
</dbReference>
<dbReference type="EC" id="5.3.3.12" evidence="8"/>
<name>A0A4U5NHW7_STECR</name>
<evidence type="ECO:0000256" key="12">
    <source>
        <dbReference type="ARBA" id="ARBA00042730"/>
    </source>
</evidence>
<keyword evidence="5" id="KW-0413">Isomerase</keyword>
<evidence type="ECO:0000256" key="5">
    <source>
        <dbReference type="ARBA" id="ARBA00023235"/>
    </source>
</evidence>
<proteinExistence type="inferred from homology"/>
<evidence type="ECO:0000256" key="9">
    <source>
        <dbReference type="ARBA" id="ARBA00039086"/>
    </source>
</evidence>
<dbReference type="PANTHER" id="PTHR11954">
    <property type="entry name" value="D-DOPACHROME DECARBOXYLASE"/>
    <property type="match status" value="1"/>
</dbReference>
<dbReference type="EMBL" id="AZBU02000004">
    <property type="protein sequence ID" value="TKR82340.1"/>
    <property type="molecule type" value="Genomic_DNA"/>
</dbReference>
<dbReference type="Gene3D" id="3.30.429.10">
    <property type="entry name" value="Macrophage Migration Inhibitory Factor"/>
    <property type="match status" value="1"/>
</dbReference>
<evidence type="ECO:0000256" key="2">
    <source>
        <dbReference type="ARBA" id="ARBA00005851"/>
    </source>
</evidence>
<comment type="subcellular location">
    <subcellularLocation>
        <location evidence="1">Secreted</location>
    </subcellularLocation>
</comment>
<evidence type="ECO:0000313" key="13">
    <source>
        <dbReference type="EMBL" id="TKR82340.1"/>
    </source>
</evidence>
<evidence type="ECO:0000256" key="7">
    <source>
        <dbReference type="ARBA" id="ARBA00036823"/>
    </source>
</evidence>
<comment type="similarity">
    <text evidence="2">Belongs to the MIF family.</text>
</comment>
<evidence type="ECO:0000256" key="4">
    <source>
        <dbReference type="ARBA" id="ARBA00022525"/>
    </source>
</evidence>
<keyword evidence="4" id="KW-0964">Secreted</keyword>
<evidence type="ECO:0000313" key="14">
    <source>
        <dbReference type="Proteomes" id="UP000298663"/>
    </source>
</evidence>
<dbReference type="AlphaFoldDB" id="A0A4U5NHW7"/>
<evidence type="ECO:0000256" key="10">
    <source>
        <dbReference type="ARBA" id="ARBA00041631"/>
    </source>
</evidence>
<reference evidence="13 14" key="1">
    <citation type="journal article" date="2015" name="Genome Biol.">
        <title>Comparative genomics of Steinernema reveals deeply conserved gene regulatory networks.</title>
        <authorList>
            <person name="Dillman A.R."/>
            <person name="Macchietto M."/>
            <person name="Porter C.F."/>
            <person name="Rogers A."/>
            <person name="Williams B."/>
            <person name="Antoshechkin I."/>
            <person name="Lee M.M."/>
            <person name="Goodwin Z."/>
            <person name="Lu X."/>
            <person name="Lewis E.E."/>
            <person name="Goodrich-Blair H."/>
            <person name="Stock S.P."/>
            <person name="Adams B.J."/>
            <person name="Sternberg P.W."/>
            <person name="Mortazavi A."/>
        </authorList>
    </citation>
    <scope>NUCLEOTIDE SEQUENCE [LARGE SCALE GENOMIC DNA]</scope>
    <source>
        <strain evidence="13 14">ALL</strain>
    </source>
</reference>
<dbReference type="InterPro" id="IPR001398">
    <property type="entry name" value="Macrophage_inhib_fac"/>
</dbReference>
<keyword evidence="3" id="KW-0202">Cytokine</keyword>
<comment type="catalytic activity">
    <reaction evidence="6">
        <text>3-phenylpyruvate = enol-phenylpyruvate</text>
        <dbReference type="Rhea" id="RHEA:17097"/>
        <dbReference type="ChEBI" id="CHEBI:16815"/>
        <dbReference type="ChEBI" id="CHEBI:18005"/>
        <dbReference type="EC" id="5.3.2.1"/>
    </reaction>
</comment>
<dbReference type="GO" id="GO:0004167">
    <property type="term" value="F:dopachrome isomerase activity"/>
    <property type="evidence" value="ECO:0007669"/>
    <property type="project" value="UniProtKB-EC"/>
</dbReference>
<gene>
    <name evidence="13" type="ORF">L596_016080</name>
</gene>
<dbReference type="EC" id="5.3.2.1" evidence="9"/>
<evidence type="ECO:0000256" key="3">
    <source>
        <dbReference type="ARBA" id="ARBA00022514"/>
    </source>
</evidence>
<dbReference type="PANTHER" id="PTHR11954:SF6">
    <property type="entry name" value="MACROPHAGE MIGRATION INHIBITORY FACTOR"/>
    <property type="match status" value="1"/>
</dbReference>
<evidence type="ECO:0000256" key="11">
    <source>
        <dbReference type="ARBA" id="ARBA00041912"/>
    </source>
</evidence>
<dbReference type="OrthoDB" id="255819at2759"/>
<evidence type="ECO:0000256" key="6">
    <source>
        <dbReference type="ARBA" id="ARBA00036735"/>
    </source>
</evidence>
<dbReference type="Proteomes" id="UP000298663">
    <property type="component" value="Unassembled WGS sequence"/>
</dbReference>